<organism evidence="4 5">
    <name type="scientific">Shewanella yunxiaonensis</name>
    <dbReference type="NCBI Taxonomy" id="2829809"/>
    <lineage>
        <taxon>Bacteria</taxon>
        <taxon>Pseudomonadati</taxon>
        <taxon>Pseudomonadota</taxon>
        <taxon>Gammaproteobacteria</taxon>
        <taxon>Alteromonadales</taxon>
        <taxon>Shewanellaceae</taxon>
        <taxon>Shewanella</taxon>
    </lineage>
</organism>
<dbReference type="RefSeq" id="WP_212594769.1">
    <property type="nucleotide sequence ID" value="NZ_CP073587.1"/>
</dbReference>
<dbReference type="InterPro" id="IPR058625">
    <property type="entry name" value="MdtA-like_BSH"/>
</dbReference>
<comment type="similarity">
    <text evidence="1">Belongs to the membrane fusion protein (MFP) (TC 8.A.1) family.</text>
</comment>
<gene>
    <name evidence="4" type="ORF">KDN34_16430</name>
</gene>
<sequence length="357" mass="38348">MDLLRQRKWLGLLTVLLSLILTAAVWFYFKQAATDETVICRNGRIEAVEIDVSAKSPGRLATILVNEGQFVVAGQVLAQMDTKALQAERLQAEALLKQAAESVVTAESQLALRESERKSALAVVNLRQTELTLAEKRSKRIIQLATSGHTSAQSVDDANAAVDSAKAALNAATAQVAATAAAIATAYAQIDSAKSSVAAAQAGITRIQVDIDDSDLKAPVNGRIQYIVSRPGEVIGAGGSILNLVDVTDVFMTFFLPTAYAGRLAIGTEARLVLDAAPTYVIPAHISFIADVAQFTPKTVETDNEREKLMFRIRAKIAPALLVKHIKQVKTGLPGEACLRIAEDQPWPSRLQQNLVR</sequence>
<dbReference type="EMBL" id="CP073587">
    <property type="protein sequence ID" value="QUN05742.1"/>
    <property type="molecule type" value="Genomic_DNA"/>
</dbReference>
<dbReference type="Gene3D" id="2.40.30.170">
    <property type="match status" value="1"/>
</dbReference>
<dbReference type="Gene3D" id="2.40.50.100">
    <property type="match status" value="1"/>
</dbReference>
<feature type="domain" description="Multidrug resistance protein MdtA-like barrel-sandwich hybrid" evidence="3">
    <location>
        <begin position="50"/>
        <end position="245"/>
    </location>
</feature>
<protein>
    <submittedName>
        <fullName evidence="4">HlyD family efflux transporter periplasmic adaptor subunit</fullName>
    </submittedName>
</protein>
<dbReference type="Proteomes" id="UP000679575">
    <property type="component" value="Chromosome"/>
</dbReference>
<dbReference type="PANTHER" id="PTHR30438">
    <property type="entry name" value="36 KDA ANTIGEN-RELATED"/>
    <property type="match status" value="1"/>
</dbReference>
<dbReference type="Pfam" id="PF25917">
    <property type="entry name" value="BSH_RND"/>
    <property type="match status" value="1"/>
</dbReference>
<keyword evidence="2" id="KW-1133">Transmembrane helix</keyword>
<keyword evidence="2" id="KW-0472">Membrane</keyword>
<feature type="transmembrane region" description="Helical" evidence="2">
    <location>
        <begin position="9"/>
        <end position="29"/>
    </location>
</feature>
<proteinExistence type="inferred from homology"/>
<evidence type="ECO:0000313" key="4">
    <source>
        <dbReference type="EMBL" id="QUN05742.1"/>
    </source>
</evidence>
<name>A0ABX7YSN9_9GAMM</name>
<reference evidence="4 5" key="1">
    <citation type="submission" date="2021-04" db="EMBL/GenBank/DDBJ databases">
        <title>Novel species identification of genus Shewanella.</title>
        <authorList>
            <person name="Liu G."/>
        </authorList>
    </citation>
    <scope>NUCLEOTIDE SEQUENCE [LARGE SCALE GENOMIC DNA]</scope>
    <source>
        <strain evidence="4 5">FJAT-54481</strain>
    </source>
</reference>
<accession>A0ABX7YSN9</accession>
<dbReference type="Gene3D" id="6.10.140.1990">
    <property type="match status" value="1"/>
</dbReference>
<evidence type="ECO:0000256" key="2">
    <source>
        <dbReference type="SAM" id="Phobius"/>
    </source>
</evidence>
<keyword evidence="2" id="KW-0812">Transmembrane</keyword>
<evidence type="ECO:0000259" key="3">
    <source>
        <dbReference type="Pfam" id="PF25917"/>
    </source>
</evidence>
<evidence type="ECO:0000256" key="1">
    <source>
        <dbReference type="ARBA" id="ARBA00009477"/>
    </source>
</evidence>
<dbReference type="PANTHER" id="PTHR30438:SF2">
    <property type="entry name" value="MEMBRANE PROTEIN"/>
    <property type="match status" value="1"/>
</dbReference>
<evidence type="ECO:0000313" key="5">
    <source>
        <dbReference type="Proteomes" id="UP000679575"/>
    </source>
</evidence>
<keyword evidence="5" id="KW-1185">Reference proteome</keyword>
<dbReference type="InterPro" id="IPR030190">
    <property type="entry name" value="MacA_alpha-hairpin_sf"/>
</dbReference>
<dbReference type="SUPFAM" id="SSF111369">
    <property type="entry name" value="HlyD-like secretion proteins"/>
    <property type="match status" value="2"/>
</dbReference>